<dbReference type="InterPro" id="IPR009057">
    <property type="entry name" value="Homeodomain-like_sf"/>
</dbReference>
<protein>
    <submittedName>
        <fullName evidence="5">AraC family transcriptional regulator</fullName>
    </submittedName>
</protein>
<dbReference type="EMBL" id="JBANFI010000005">
    <property type="protein sequence ID" value="MFK7161265.1"/>
    <property type="molecule type" value="Genomic_DNA"/>
</dbReference>
<dbReference type="Gene3D" id="2.60.120.10">
    <property type="entry name" value="Jelly Rolls"/>
    <property type="match status" value="1"/>
</dbReference>
<keyword evidence="3" id="KW-0804">Transcription</keyword>
<reference evidence="5 6" key="1">
    <citation type="submission" date="2024-02" db="EMBL/GenBank/DDBJ databases">
        <title>Marinospirillum sp. MEB 164 isolated from Lonar lake sediment.</title>
        <authorList>
            <person name="Joshi A."/>
            <person name="Thite S."/>
        </authorList>
    </citation>
    <scope>NUCLEOTIDE SEQUENCE [LARGE SCALE GENOMIC DNA]</scope>
    <source>
        <strain evidence="5 6">MEB164</strain>
    </source>
</reference>
<proteinExistence type="predicted"/>
<dbReference type="Proteomes" id="UP001621714">
    <property type="component" value="Unassembled WGS sequence"/>
</dbReference>
<evidence type="ECO:0000259" key="4">
    <source>
        <dbReference type="PROSITE" id="PS01124"/>
    </source>
</evidence>
<keyword evidence="2" id="KW-0238">DNA-binding</keyword>
<feature type="domain" description="HTH araC/xylS-type" evidence="4">
    <location>
        <begin position="190"/>
        <end position="288"/>
    </location>
</feature>
<dbReference type="CDD" id="cd06986">
    <property type="entry name" value="cupin_MmsR-like_N"/>
    <property type="match status" value="1"/>
</dbReference>
<dbReference type="InterPro" id="IPR018060">
    <property type="entry name" value="HTH_AraC"/>
</dbReference>
<evidence type="ECO:0000313" key="5">
    <source>
        <dbReference type="EMBL" id="MFK7161265.1"/>
    </source>
</evidence>
<dbReference type="PANTHER" id="PTHR43280:SF30">
    <property type="entry name" value="MMSAB OPERON REGULATORY PROTEIN"/>
    <property type="match status" value="1"/>
</dbReference>
<dbReference type="RefSeq" id="WP_405339792.1">
    <property type="nucleotide sequence ID" value="NZ_JBANFI010000005.1"/>
</dbReference>
<dbReference type="InterPro" id="IPR014710">
    <property type="entry name" value="RmlC-like_jellyroll"/>
</dbReference>
<evidence type="ECO:0000256" key="2">
    <source>
        <dbReference type="ARBA" id="ARBA00023125"/>
    </source>
</evidence>
<evidence type="ECO:0000256" key="1">
    <source>
        <dbReference type="ARBA" id="ARBA00023015"/>
    </source>
</evidence>
<dbReference type="SUPFAM" id="SSF46689">
    <property type="entry name" value="Homeodomain-like"/>
    <property type="match status" value="2"/>
</dbReference>
<accession>A0ABW8PY87</accession>
<keyword evidence="6" id="KW-1185">Reference proteome</keyword>
<gene>
    <name evidence="5" type="ORF">V6U78_09480</name>
</gene>
<name>A0ABW8PY87_9GAMM</name>
<evidence type="ECO:0000256" key="3">
    <source>
        <dbReference type="ARBA" id="ARBA00023163"/>
    </source>
</evidence>
<dbReference type="PANTHER" id="PTHR43280">
    <property type="entry name" value="ARAC-FAMILY TRANSCRIPTIONAL REGULATOR"/>
    <property type="match status" value="1"/>
</dbReference>
<dbReference type="SMART" id="SM00342">
    <property type="entry name" value="HTH_ARAC"/>
    <property type="match status" value="1"/>
</dbReference>
<dbReference type="Pfam" id="PF12833">
    <property type="entry name" value="HTH_18"/>
    <property type="match status" value="1"/>
</dbReference>
<dbReference type="Pfam" id="PF02311">
    <property type="entry name" value="AraC_binding"/>
    <property type="match status" value="1"/>
</dbReference>
<sequence>MSHTSDWPLPEGSLRYLVPPRLVADLAQHPLTQELYPLAFGFYQRARGHQMQRQQHQTELLIYCIEGEGQVTSGGQTSRVEAGELLYLPAGEPHHYATLEQHPWTIYWVHFSGSLAPALRQHLGFAGTQRTRWIGRQARLLVDFNGLLAAQQRGFHKETLIHASQRLRQLLCALPLIQPQDQQQAKLDLPALEQLMRAHLDQRLDLDTLAAKAGLSRYHFVHRYKALTGVTPIQHYLQMKIEKACQLLDTSSASWRQIAEQLGYEDSYYCSRLFKKIMGISPHFYRRRAQKN</sequence>
<keyword evidence="1" id="KW-0805">Transcription regulation</keyword>
<comment type="caution">
    <text evidence="5">The sequence shown here is derived from an EMBL/GenBank/DDBJ whole genome shotgun (WGS) entry which is preliminary data.</text>
</comment>
<organism evidence="5 6">
    <name type="scientific">Marinospirillum alkalitolerans</name>
    <dbReference type="NCBI Taxonomy" id="3123374"/>
    <lineage>
        <taxon>Bacteria</taxon>
        <taxon>Pseudomonadati</taxon>
        <taxon>Pseudomonadota</taxon>
        <taxon>Gammaproteobacteria</taxon>
        <taxon>Oceanospirillales</taxon>
        <taxon>Oceanospirillaceae</taxon>
        <taxon>Marinospirillum</taxon>
    </lineage>
</organism>
<dbReference type="PROSITE" id="PS01124">
    <property type="entry name" value="HTH_ARAC_FAMILY_2"/>
    <property type="match status" value="1"/>
</dbReference>
<evidence type="ECO:0000313" key="6">
    <source>
        <dbReference type="Proteomes" id="UP001621714"/>
    </source>
</evidence>
<dbReference type="InterPro" id="IPR037923">
    <property type="entry name" value="HTH-like"/>
</dbReference>
<dbReference type="Gene3D" id="1.10.10.60">
    <property type="entry name" value="Homeodomain-like"/>
    <property type="match status" value="2"/>
</dbReference>
<dbReference type="SUPFAM" id="SSF51215">
    <property type="entry name" value="Regulatory protein AraC"/>
    <property type="match status" value="1"/>
</dbReference>
<dbReference type="InterPro" id="IPR003313">
    <property type="entry name" value="AraC-bd"/>
</dbReference>